<dbReference type="EMBL" id="CP021455">
    <property type="protein sequence ID" value="ARU06174.1"/>
    <property type="molecule type" value="Genomic_DNA"/>
</dbReference>
<accession>A0A1Y0ER85</accession>
<name>A0A1Y0ER85_9BURK</name>
<sequence length="79" mass="9113">MKHSETNAEGEPPTVAAEWVLASKFQELTGVTRETVKQRKKCGVWREGIQVAVVRRRLYVNIKAADQWIRDQIPQPRRA</sequence>
<evidence type="ECO:0000313" key="2">
    <source>
        <dbReference type="Proteomes" id="UP000196138"/>
    </source>
</evidence>
<dbReference type="KEGG" id="cser:CCO03_17170"/>
<keyword evidence="2" id="KW-1185">Reference proteome</keyword>
<dbReference type="AlphaFoldDB" id="A0A1Y0ER85"/>
<dbReference type="RefSeq" id="WP_087283054.1">
    <property type="nucleotide sequence ID" value="NZ_CP021455.1"/>
</dbReference>
<dbReference type="OrthoDB" id="8779418at2"/>
<reference evidence="1 2" key="1">
    <citation type="submission" date="2017-05" db="EMBL/GenBank/DDBJ databases">
        <authorList>
            <person name="Song R."/>
            <person name="Chenine A.L."/>
            <person name="Ruprecht R.M."/>
        </authorList>
    </citation>
    <scope>NUCLEOTIDE SEQUENCE [LARGE SCALE GENOMIC DNA]</scope>
    <source>
        <strain evidence="1 2">DSM 26136</strain>
    </source>
</reference>
<gene>
    <name evidence="1" type="ORF">CCO03_17170</name>
</gene>
<dbReference type="Proteomes" id="UP000196138">
    <property type="component" value="Chromosome"/>
</dbReference>
<proteinExistence type="predicted"/>
<evidence type="ECO:0000313" key="1">
    <source>
        <dbReference type="EMBL" id="ARU06174.1"/>
    </source>
</evidence>
<organism evidence="1 2">
    <name type="scientific">Comamonas serinivorans</name>
    <dbReference type="NCBI Taxonomy" id="1082851"/>
    <lineage>
        <taxon>Bacteria</taxon>
        <taxon>Pseudomonadati</taxon>
        <taxon>Pseudomonadota</taxon>
        <taxon>Betaproteobacteria</taxon>
        <taxon>Burkholderiales</taxon>
        <taxon>Comamonadaceae</taxon>
        <taxon>Comamonas</taxon>
    </lineage>
</organism>
<protein>
    <submittedName>
        <fullName evidence="1">Excisionase</fullName>
    </submittedName>
</protein>